<dbReference type="OrthoDB" id="1399177at2"/>
<evidence type="ECO:0008006" key="3">
    <source>
        <dbReference type="Google" id="ProtNLM"/>
    </source>
</evidence>
<dbReference type="AlphaFoldDB" id="A0A2S5A6L8"/>
<name>A0A2S5A6L8_9FLAO</name>
<keyword evidence="2" id="KW-1185">Reference proteome</keyword>
<organism evidence="1 2">
    <name type="scientific">Flavobacterium alvei</name>
    <dbReference type="NCBI Taxonomy" id="2080416"/>
    <lineage>
        <taxon>Bacteria</taxon>
        <taxon>Pseudomonadati</taxon>
        <taxon>Bacteroidota</taxon>
        <taxon>Flavobacteriia</taxon>
        <taxon>Flavobacteriales</taxon>
        <taxon>Flavobacteriaceae</taxon>
        <taxon>Flavobacterium</taxon>
    </lineage>
</organism>
<dbReference type="Pfam" id="PF19765">
    <property type="entry name" value="DUF6252"/>
    <property type="match status" value="1"/>
</dbReference>
<dbReference type="EMBL" id="PQVG01000008">
    <property type="protein sequence ID" value="POY37753.1"/>
    <property type="molecule type" value="Genomic_DNA"/>
</dbReference>
<dbReference type="Proteomes" id="UP000237310">
    <property type="component" value="Unassembled WGS sequence"/>
</dbReference>
<proteinExistence type="predicted"/>
<comment type="caution">
    <text evidence="1">The sequence shown here is derived from an EMBL/GenBank/DDBJ whole genome shotgun (WGS) entry which is preliminary data.</text>
</comment>
<dbReference type="RefSeq" id="WP_103806878.1">
    <property type="nucleotide sequence ID" value="NZ_PQVG01000008.1"/>
</dbReference>
<reference evidence="1 2" key="1">
    <citation type="submission" date="2018-01" db="EMBL/GenBank/DDBJ databases">
        <authorList>
            <person name="Gaut B.S."/>
            <person name="Morton B.R."/>
            <person name="Clegg M.T."/>
            <person name="Duvall M.R."/>
        </authorList>
    </citation>
    <scope>NUCLEOTIDE SEQUENCE [LARGE SCALE GENOMIC DNA]</scope>
    <source>
        <strain evidence="1 2">HR-AY</strain>
    </source>
</reference>
<evidence type="ECO:0000313" key="2">
    <source>
        <dbReference type="Proteomes" id="UP000237310"/>
    </source>
</evidence>
<dbReference type="InterPro" id="IPR046219">
    <property type="entry name" value="DUF6252"/>
</dbReference>
<sequence length="171" mass="18699">MNFIKYITVFFFASVLFTSCENEPLDGSIIPDNGTGGGTSTGYYLKVTKDGVAKQWSTVQALNSTPLNSIIITGADNSSSMTLVVHDVYKIGTGVYNLSWAEKSCVYTEGTNIFSSDYSDFNTSAGNITITELNQTNKTIKGTFNFIGKNQAMTATKVFTKGEFYLKYTLQ</sequence>
<accession>A0A2S5A6L8</accession>
<protein>
    <recommendedName>
        <fullName evidence="3">Lipocalin-like domain-containing protein</fullName>
    </recommendedName>
</protein>
<gene>
    <name evidence="1" type="ORF">C3L50_14400</name>
</gene>
<dbReference type="PROSITE" id="PS51257">
    <property type="entry name" value="PROKAR_LIPOPROTEIN"/>
    <property type="match status" value="1"/>
</dbReference>
<evidence type="ECO:0000313" key="1">
    <source>
        <dbReference type="EMBL" id="POY37753.1"/>
    </source>
</evidence>